<evidence type="ECO:0000256" key="1">
    <source>
        <dbReference type="SAM" id="MobiDB-lite"/>
    </source>
</evidence>
<protein>
    <submittedName>
        <fullName evidence="2 3">Uncharacterized protein</fullName>
    </submittedName>
</protein>
<feature type="compositionally biased region" description="Low complexity" evidence="1">
    <location>
        <begin position="112"/>
        <end position="124"/>
    </location>
</feature>
<dbReference type="EMBL" id="ADAS02014529">
    <property type="protein sequence ID" value="OAV84606.1"/>
    <property type="molecule type" value="Genomic_DNA"/>
</dbReference>
<feature type="non-terminal residue" evidence="2">
    <location>
        <position position="1"/>
    </location>
</feature>
<evidence type="ECO:0000313" key="4">
    <source>
        <dbReference type="Proteomes" id="UP000005240"/>
    </source>
</evidence>
<dbReference type="Proteomes" id="UP000005240">
    <property type="component" value="Unassembled WGS sequence"/>
</dbReference>
<reference evidence="2" key="1">
    <citation type="submission" date="2009-11" db="EMBL/GenBank/DDBJ databases">
        <authorList>
            <consortium name="The Broad Institute Genome Sequencing Platform"/>
            <person name="Ward D."/>
            <person name="Feldgarden M."/>
            <person name="Earl A."/>
            <person name="Young S.K."/>
            <person name="Zeng Q."/>
            <person name="Koehrsen M."/>
            <person name="Alvarado L."/>
            <person name="Berlin A."/>
            <person name="Bochicchio J."/>
            <person name="Borenstein D."/>
            <person name="Chapman S.B."/>
            <person name="Chen Z."/>
            <person name="Engels R."/>
            <person name="Freedman E."/>
            <person name="Gellesch M."/>
            <person name="Goldberg J."/>
            <person name="Griggs A."/>
            <person name="Gujja S."/>
            <person name="Heilman E."/>
            <person name="Heiman D."/>
            <person name="Hepburn T."/>
            <person name="Howarth C."/>
            <person name="Jen D."/>
            <person name="Larson L."/>
            <person name="Lewis B."/>
            <person name="Mehta T."/>
            <person name="Park D."/>
            <person name="Pearson M."/>
            <person name="Roberts A."/>
            <person name="Saif S."/>
            <person name="Shea T."/>
            <person name="Shenoy N."/>
            <person name="Sisk P."/>
            <person name="Stolte C."/>
            <person name="Sykes S."/>
            <person name="Thomson T."/>
            <person name="Walk T."/>
            <person name="White J."/>
            <person name="Yandava C."/>
            <person name="Izard J."/>
            <person name="Baranova O.V."/>
            <person name="Blanton J.M."/>
            <person name="Tanner A.C."/>
            <person name="Dewhirst F.E."/>
            <person name="Haas B."/>
            <person name="Nusbaum C."/>
            <person name="Birren B."/>
        </authorList>
    </citation>
    <scope>NUCLEOTIDE SEQUENCE [LARGE SCALE GENOMIC DNA]</scope>
    <source>
        <strain evidence="2">1-1 BBBD Race 1</strain>
    </source>
</reference>
<reference evidence="2" key="2">
    <citation type="submission" date="2016-05" db="EMBL/GenBank/DDBJ databases">
        <title>Comparative analysis highlights variable genome content of wheat rusts and divergence of the mating loci.</title>
        <authorList>
            <person name="Cuomo C.A."/>
            <person name="Bakkeren G."/>
            <person name="Szabo L."/>
            <person name="Khalil H."/>
            <person name="Joly D."/>
            <person name="Goldberg J."/>
            <person name="Young S."/>
            <person name="Zeng Q."/>
            <person name="Fellers J."/>
        </authorList>
    </citation>
    <scope>NUCLEOTIDE SEQUENCE [LARGE SCALE GENOMIC DNA]</scope>
    <source>
        <strain evidence="2">1-1 BBBD Race 1</strain>
    </source>
</reference>
<keyword evidence="4" id="KW-1185">Reference proteome</keyword>
<name>A0A180FVT3_PUCT1</name>
<dbReference type="AlphaFoldDB" id="A0A180FVT3"/>
<evidence type="ECO:0000313" key="3">
    <source>
        <dbReference type="EnsemblFungi" id="PTTG_31162-t43_1-p1"/>
    </source>
</evidence>
<reference evidence="3 4" key="3">
    <citation type="journal article" date="2017" name="G3 (Bethesda)">
        <title>Comparative analysis highlights variable genome content of wheat rusts and divergence of the mating loci.</title>
        <authorList>
            <person name="Cuomo C.A."/>
            <person name="Bakkeren G."/>
            <person name="Khalil H.B."/>
            <person name="Panwar V."/>
            <person name="Joly D."/>
            <person name="Linning R."/>
            <person name="Sakthikumar S."/>
            <person name="Song X."/>
            <person name="Adiconis X."/>
            <person name="Fan L."/>
            <person name="Goldberg J.M."/>
            <person name="Levin J.Z."/>
            <person name="Young S."/>
            <person name="Zeng Q."/>
            <person name="Anikster Y."/>
            <person name="Bruce M."/>
            <person name="Wang M."/>
            <person name="Yin C."/>
            <person name="McCallum B."/>
            <person name="Szabo L.J."/>
            <person name="Hulbert S."/>
            <person name="Chen X."/>
            <person name="Fellers J.P."/>
        </authorList>
    </citation>
    <scope>NUCLEOTIDE SEQUENCE</scope>
    <source>
        <strain evidence="3">isolate 1-1 / race 1 (BBBD)</strain>
        <strain evidence="4">Isolate 1-1 / race 1 (BBBD)</strain>
    </source>
</reference>
<gene>
    <name evidence="2" type="ORF">PTTG_31162</name>
</gene>
<feature type="compositionally biased region" description="Low complexity" evidence="1">
    <location>
        <begin position="1"/>
        <end position="18"/>
    </location>
</feature>
<dbReference type="VEuPathDB" id="FungiDB:PTTG_31162"/>
<evidence type="ECO:0000313" key="2">
    <source>
        <dbReference type="EMBL" id="OAV84606.1"/>
    </source>
</evidence>
<organism evidence="2">
    <name type="scientific">Puccinia triticina (isolate 1-1 / race 1 (BBBD))</name>
    <name type="common">Brown leaf rust fungus</name>
    <dbReference type="NCBI Taxonomy" id="630390"/>
    <lineage>
        <taxon>Eukaryota</taxon>
        <taxon>Fungi</taxon>
        <taxon>Dikarya</taxon>
        <taxon>Basidiomycota</taxon>
        <taxon>Pucciniomycotina</taxon>
        <taxon>Pucciniomycetes</taxon>
        <taxon>Pucciniales</taxon>
        <taxon>Pucciniaceae</taxon>
        <taxon>Puccinia</taxon>
    </lineage>
</organism>
<reference evidence="3" key="4">
    <citation type="submission" date="2025-05" db="UniProtKB">
        <authorList>
            <consortium name="EnsemblFungi"/>
        </authorList>
    </citation>
    <scope>IDENTIFICATION</scope>
    <source>
        <strain evidence="3">isolate 1-1 / race 1 (BBBD)</strain>
    </source>
</reference>
<feature type="region of interest" description="Disordered" evidence="1">
    <location>
        <begin position="1"/>
        <end position="152"/>
    </location>
</feature>
<proteinExistence type="predicted"/>
<sequence length="152" mass="16066">PEEVSVQPEEVAQEQVEPTPTVQTTESDASEAAPATEDEISPQDTPLANPAANPVEPEGQEESTRAEQPAQSDVAPIEAPEATPSPDAAETPQEIPLADTAAPIAEPEEVAQEPVEPTTTVQTTDSDASEATLQLKMQKPLKRFRSPTPLPI</sequence>
<dbReference type="EnsemblFungi" id="PTTG_31162-t43_1">
    <property type="protein sequence ID" value="PTTG_31162-t43_1-p1"/>
    <property type="gene ID" value="PTTG_31162"/>
</dbReference>
<accession>A0A180FVT3</accession>